<proteinExistence type="predicted"/>
<dbReference type="EMBL" id="BAABRP010000002">
    <property type="protein sequence ID" value="GAA5512513.1"/>
    <property type="molecule type" value="Genomic_DNA"/>
</dbReference>
<evidence type="ECO:0000313" key="3">
    <source>
        <dbReference type="Proteomes" id="UP001401887"/>
    </source>
</evidence>
<accession>A0ABP9W924</accession>
<comment type="caution">
    <text evidence="2">The sequence shown here is derived from an EMBL/GenBank/DDBJ whole genome shotgun (WGS) entry which is preliminary data.</text>
</comment>
<dbReference type="PANTHER" id="PTHR33627">
    <property type="entry name" value="TRANSPOSASE"/>
    <property type="match status" value="1"/>
</dbReference>
<feature type="domain" description="Transposase IS701-like DDE" evidence="1">
    <location>
        <begin position="1"/>
        <end position="77"/>
    </location>
</feature>
<gene>
    <name evidence="2" type="ORF">Dcar01_01227</name>
</gene>
<dbReference type="InterPro" id="IPR039365">
    <property type="entry name" value="IS701-like"/>
</dbReference>
<dbReference type="PANTHER" id="PTHR33627:SF1">
    <property type="entry name" value="TRANSPOSASE"/>
    <property type="match status" value="1"/>
</dbReference>
<protein>
    <recommendedName>
        <fullName evidence="1">Transposase IS701-like DDE domain-containing protein</fullName>
    </recommendedName>
</protein>
<dbReference type="InterPro" id="IPR038721">
    <property type="entry name" value="IS701-like_DDE_dom"/>
</dbReference>
<reference evidence="2 3" key="1">
    <citation type="submission" date="2024-02" db="EMBL/GenBank/DDBJ databases">
        <title>Deinococcus carri NBRC 110142.</title>
        <authorList>
            <person name="Ichikawa N."/>
            <person name="Katano-Makiyama Y."/>
            <person name="Hidaka K."/>
        </authorList>
    </citation>
    <scope>NUCLEOTIDE SEQUENCE [LARGE SCALE GENOMIC DNA]</scope>
    <source>
        <strain evidence="2 3">NBRC 110142</strain>
    </source>
</reference>
<organism evidence="2 3">
    <name type="scientific">Deinococcus carri</name>
    <dbReference type="NCBI Taxonomy" id="1211323"/>
    <lineage>
        <taxon>Bacteria</taxon>
        <taxon>Thermotogati</taxon>
        <taxon>Deinococcota</taxon>
        <taxon>Deinococci</taxon>
        <taxon>Deinococcales</taxon>
        <taxon>Deinococcaceae</taxon>
        <taxon>Deinococcus</taxon>
    </lineage>
</organism>
<keyword evidence="3" id="KW-1185">Reference proteome</keyword>
<evidence type="ECO:0000259" key="1">
    <source>
        <dbReference type="Pfam" id="PF13546"/>
    </source>
</evidence>
<sequence length="79" mass="8480">MQPLAAVVAPGKADHIQQFITDSPWHTEPLETLLAQRAEQMLGGNDAVLIIDDTCLTKFGTKSVGVARQYSGQVGKITT</sequence>
<dbReference type="Proteomes" id="UP001401887">
    <property type="component" value="Unassembled WGS sequence"/>
</dbReference>
<evidence type="ECO:0000313" key="2">
    <source>
        <dbReference type="EMBL" id="GAA5512513.1"/>
    </source>
</evidence>
<name>A0ABP9W924_9DEIO</name>
<dbReference type="Pfam" id="PF13546">
    <property type="entry name" value="DDE_5"/>
    <property type="match status" value="1"/>
</dbReference>